<name>A0ABY3NMZ1_9GAMM</name>
<dbReference type="Proteomes" id="UP000324170">
    <property type="component" value="Unassembled WGS sequence"/>
</dbReference>
<dbReference type="Gene3D" id="3.40.50.720">
    <property type="entry name" value="NAD(P)-binding Rossmann-like Domain"/>
    <property type="match status" value="1"/>
</dbReference>
<dbReference type="GO" id="GO:0016779">
    <property type="term" value="F:nucleotidyltransferase activity"/>
    <property type="evidence" value="ECO:0007669"/>
    <property type="project" value="UniProtKB-KW"/>
</dbReference>
<dbReference type="PANTHER" id="PTHR10953">
    <property type="entry name" value="UBIQUITIN-ACTIVATING ENZYME E1"/>
    <property type="match status" value="1"/>
</dbReference>
<comment type="caution">
    <text evidence="2">The sequence shown here is derived from an EMBL/GenBank/DDBJ whole genome shotgun (WGS) entry which is preliminary data.</text>
</comment>
<evidence type="ECO:0000313" key="3">
    <source>
        <dbReference type="Proteomes" id="UP000324170"/>
    </source>
</evidence>
<accession>A0ABY3NMZ1</accession>
<dbReference type="SUPFAM" id="SSF69572">
    <property type="entry name" value="Activating enzymes of the ubiquitin-like proteins"/>
    <property type="match status" value="1"/>
</dbReference>
<dbReference type="InterPro" id="IPR045886">
    <property type="entry name" value="ThiF/MoeB/HesA"/>
</dbReference>
<gene>
    <name evidence="2" type="ORF">LY16_03190</name>
</gene>
<keyword evidence="2" id="KW-0548">Nucleotidyltransferase</keyword>
<dbReference type="InterPro" id="IPR035985">
    <property type="entry name" value="Ubiquitin-activating_enz"/>
</dbReference>
<sequence length="360" mass="40658">MKNEEIRYILSRSAYVGFLGRQCVFSIGNRQEIFYNEEEYLPILKASAIWKEANTIKFVVDKLIKSGLTLEESVNATNFLIEKHHVVYDESIKLERYSRHYLYYGGWSYSPNDVQEKISSSHVIILGCGGIGNHLAINLATAGINKLTLIDDDLIELSNLTRQHMFTEDDVGLHKIDVLAREIKRRNKNVQINTIKKSINSQSDLACLPKADLIALSADYPDELASWVNLYAVKNKFPFINIGYVGDIAVFGPFYIPNESGCFACNSNIVPDINPEHRNLHKYAEMINKGFQAPSFVAVNAMSSAMATNDIIRYLGGSVKPLSTNKRVGIHSYELKIEYQECPVKYSREINCKLVTITAQ</sequence>
<feature type="domain" description="THIF-type NAD/FAD binding fold" evidence="1">
    <location>
        <begin position="111"/>
        <end position="348"/>
    </location>
</feature>
<reference evidence="2 3" key="1">
    <citation type="submission" date="2019-07" db="EMBL/GenBank/DDBJ databases">
        <title>Genomic Encyclopedia of Type Strains, Phase I: the one thousand microbial genomes (KMG-I) project.</title>
        <authorList>
            <person name="Kyrpides N."/>
        </authorList>
    </citation>
    <scope>NUCLEOTIDE SEQUENCE [LARGE SCALE GENOMIC DNA]</scope>
    <source>
        <strain evidence="2 3">DSM 17909</strain>
    </source>
</reference>
<dbReference type="CDD" id="cd01483">
    <property type="entry name" value="E1_enzyme_family"/>
    <property type="match status" value="1"/>
</dbReference>
<dbReference type="InterPro" id="IPR000594">
    <property type="entry name" value="ThiF_NAD_FAD-bd"/>
</dbReference>
<dbReference type="PANTHER" id="PTHR10953:SF102">
    <property type="entry name" value="ADENYLYLTRANSFERASE AND SULFURTRANSFERASE MOCS3"/>
    <property type="match status" value="1"/>
</dbReference>
<dbReference type="RefSeq" id="WP_148886189.1">
    <property type="nucleotide sequence ID" value="NZ_CAWOYN010000073.1"/>
</dbReference>
<dbReference type="Pfam" id="PF00899">
    <property type="entry name" value="ThiF"/>
    <property type="match status" value="1"/>
</dbReference>
<proteinExistence type="predicted"/>
<keyword evidence="3" id="KW-1185">Reference proteome</keyword>
<keyword evidence="2" id="KW-0808">Transferase</keyword>
<evidence type="ECO:0000313" key="2">
    <source>
        <dbReference type="EMBL" id="TYO99160.1"/>
    </source>
</evidence>
<dbReference type="EMBL" id="VNHN01000073">
    <property type="protein sequence ID" value="TYO99160.1"/>
    <property type="molecule type" value="Genomic_DNA"/>
</dbReference>
<evidence type="ECO:0000259" key="1">
    <source>
        <dbReference type="Pfam" id="PF00899"/>
    </source>
</evidence>
<protein>
    <submittedName>
        <fullName evidence="2">Molybdopterin/thiamine biosynthesis adenylyltransferase</fullName>
    </submittedName>
</protein>
<organism evidence="2 3">
    <name type="scientific">Xenorhabdus doucetiae</name>
    <dbReference type="NCBI Taxonomy" id="351671"/>
    <lineage>
        <taxon>Bacteria</taxon>
        <taxon>Pseudomonadati</taxon>
        <taxon>Pseudomonadota</taxon>
        <taxon>Gammaproteobacteria</taxon>
        <taxon>Enterobacterales</taxon>
        <taxon>Morganellaceae</taxon>
        <taxon>Xenorhabdus</taxon>
    </lineage>
</organism>